<comment type="caution">
    <text evidence="1">The sequence shown here is derived from an EMBL/GenBank/DDBJ whole genome shotgun (WGS) entry which is preliminary data.</text>
</comment>
<evidence type="ECO:0008006" key="3">
    <source>
        <dbReference type="Google" id="ProtNLM"/>
    </source>
</evidence>
<keyword evidence="2" id="KW-1185">Reference proteome</keyword>
<dbReference type="EMBL" id="JAWDKD010000020">
    <property type="protein sequence ID" value="MDV0447522.1"/>
    <property type="molecule type" value="Genomic_DNA"/>
</dbReference>
<dbReference type="Proteomes" id="UP001271789">
    <property type="component" value="Unassembled WGS sequence"/>
</dbReference>
<proteinExistence type="predicted"/>
<reference evidence="1" key="1">
    <citation type="submission" date="2023-06" db="EMBL/GenBank/DDBJ databases">
        <title>Genome sequence of Methanosarcinaceae archaeon Ag5.</title>
        <authorList>
            <person name="Protasov E."/>
            <person name="Platt K."/>
            <person name="Poehlein A."/>
            <person name="Daniel R."/>
            <person name="Brune A."/>
        </authorList>
    </citation>
    <scope>NUCLEOTIDE SEQUENCE</scope>
    <source>
        <strain evidence="1">Ag5</strain>
    </source>
</reference>
<gene>
    <name evidence="1" type="ORF">MsAg5_14220</name>
</gene>
<sequence length="473" mass="55416">MSKNEKIKSPSEDFLKNVCSKIYRKKLEIINGNELINISYDEVLDPKNNLCYFWIESKKGPINKDARILSQAHKAITSNSHRKNYYIVKTKDESSEYYCKRLFPLFGTFENSLRELAYLVVIRTYGSNWPEQTRFKVKTSNKIEYGLQASTITELYKFLFDKEETNKELWDYLSDSNMQTMSKEEIISSLNKFRPHSLWDRLFINDFSSFDSMMLEDVREGRNQVAHNHTIDYNEFNRYKKELKELIGINKKNIEVVKNKNFTTLEGLLIRAHWALMEEGYGNIPIIELDNASISFEFSIREIKLFLVKNYELINELLSIVFSEIEPFIPKEFEELSKEKLISSISSLLTHIYKKIPQAFEIFSPLIFTALTPLLKSIPSYYRENAENVQKTEKFIKTISSLSVLYSKEEMEAIISENIKQILEADEEYLVNTSFSRTDFAIISIRTLLVTFNKLIFINSETESKNSNNLLLS</sequence>
<evidence type="ECO:0000313" key="2">
    <source>
        <dbReference type="Proteomes" id="UP001271789"/>
    </source>
</evidence>
<organism evidence="1 2">
    <name type="scientific">Methanolapillus africanus</name>
    <dbReference type="NCBI Taxonomy" id="3028297"/>
    <lineage>
        <taxon>Archaea</taxon>
        <taxon>Methanobacteriati</taxon>
        <taxon>Methanobacteriota</taxon>
        <taxon>Stenosarchaea group</taxon>
        <taxon>Methanomicrobia</taxon>
        <taxon>Methanosarcinales</taxon>
        <taxon>Methanosarcinaceae</taxon>
        <taxon>Methanolapillus</taxon>
    </lineage>
</organism>
<evidence type="ECO:0000313" key="1">
    <source>
        <dbReference type="EMBL" id="MDV0447522.1"/>
    </source>
</evidence>
<accession>A0AAE4MJA8</accession>
<name>A0AAE4MJA8_9EURY</name>
<protein>
    <recommendedName>
        <fullName evidence="3">Apea-like HEPN domain-containing protein</fullName>
    </recommendedName>
</protein>
<dbReference type="AlphaFoldDB" id="A0AAE4MJA8"/>